<name>A0A7S1BTP6_9STRA</name>
<dbReference type="Gene3D" id="3.40.1740.10">
    <property type="entry name" value="VC0467-like"/>
    <property type="match status" value="1"/>
</dbReference>
<dbReference type="Pfam" id="PF02622">
    <property type="entry name" value="DUF179"/>
    <property type="match status" value="1"/>
</dbReference>
<sequence length="434" mass="47719">MRKYLEAALRFWPSRAVVLVLSFAVVVIVADTTGYGASAFSFQLKTSLWIPSAQRTTLDRWHRRYSHGRSSCRSRNTTSMAASSSDEDEEIRRFRERLVRGEQTDSSDDGDDETLDFDALSRYAASTSPNAQMDGKDDATNPDWACEVGEVSEIRPGMFLLANPNHFCDADWKRNSNSDKEGEGGQRQQQMPWIRSKGGPSTSLLSKFGLTLPPPSELGPDRQADLLPVLLILSHDPSIVGGSTAVLVNRRTGYLLGDLESDDGAGPLAGLSPFMIQPLWFGGTSGGSGMTVVHQCEGVEGSEKITEDGIYFGGDVGSVGTLLSEGDAGSGFSSFNFKFFVQNTRWLPLQLDKEVRNGTWIAASVGKNVLFKPRDRNGVKPNKPLWTEIMELLEGENSKIKLDLYGKSKEEINRGAGWQEEEILGEEEDIGEFQ</sequence>
<gene>
    <name evidence="2" type="ORF">CHYS00102_LOCUS23005</name>
</gene>
<dbReference type="AlphaFoldDB" id="A0A7S1BTP6"/>
<accession>A0A7S1BTP6</accession>
<feature type="compositionally biased region" description="Basic and acidic residues" evidence="1">
    <location>
        <begin position="172"/>
        <end position="184"/>
    </location>
</feature>
<organism evidence="2">
    <name type="scientific">Corethron hystrix</name>
    <dbReference type="NCBI Taxonomy" id="216773"/>
    <lineage>
        <taxon>Eukaryota</taxon>
        <taxon>Sar</taxon>
        <taxon>Stramenopiles</taxon>
        <taxon>Ochrophyta</taxon>
        <taxon>Bacillariophyta</taxon>
        <taxon>Coscinodiscophyceae</taxon>
        <taxon>Corethrophycidae</taxon>
        <taxon>Corethrales</taxon>
        <taxon>Corethraceae</taxon>
        <taxon>Corethron</taxon>
    </lineage>
</organism>
<dbReference type="EMBL" id="HBFR01031712">
    <property type="protein sequence ID" value="CAD8895791.1"/>
    <property type="molecule type" value="Transcribed_RNA"/>
</dbReference>
<dbReference type="SUPFAM" id="SSF143456">
    <property type="entry name" value="VC0467-like"/>
    <property type="match status" value="1"/>
</dbReference>
<evidence type="ECO:0000256" key="1">
    <source>
        <dbReference type="SAM" id="MobiDB-lite"/>
    </source>
</evidence>
<dbReference type="PANTHER" id="PTHR31984:SF17">
    <property type="entry name" value="TRANSCRIPTIONAL REGULATOR"/>
    <property type="match status" value="1"/>
</dbReference>
<protein>
    <submittedName>
        <fullName evidence="2">Uncharacterized protein</fullName>
    </submittedName>
</protein>
<feature type="region of interest" description="Disordered" evidence="1">
    <location>
        <begin position="172"/>
        <end position="198"/>
    </location>
</feature>
<feature type="region of interest" description="Disordered" evidence="1">
    <location>
        <begin position="68"/>
        <end position="90"/>
    </location>
</feature>
<evidence type="ECO:0000313" key="2">
    <source>
        <dbReference type="EMBL" id="CAD8895791.1"/>
    </source>
</evidence>
<reference evidence="2" key="1">
    <citation type="submission" date="2021-01" db="EMBL/GenBank/DDBJ databases">
        <authorList>
            <person name="Corre E."/>
            <person name="Pelletier E."/>
            <person name="Niang G."/>
            <person name="Scheremetjew M."/>
            <person name="Finn R."/>
            <person name="Kale V."/>
            <person name="Holt S."/>
            <person name="Cochrane G."/>
            <person name="Meng A."/>
            <person name="Brown T."/>
            <person name="Cohen L."/>
        </authorList>
    </citation>
    <scope>NUCLEOTIDE SEQUENCE</scope>
    <source>
        <strain evidence="2">308</strain>
    </source>
</reference>
<dbReference type="InterPro" id="IPR003774">
    <property type="entry name" value="AlgH-like"/>
</dbReference>
<proteinExistence type="predicted"/>
<dbReference type="PANTHER" id="PTHR31984">
    <property type="entry name" value="TRANSPORTER, PUTATIVE (DUF179)-RELATED"/>
    <property type="match status" value="1"/>
</dbReference>